<evidence type="ECO:0000313" key="5">
    <source>
        <dbReference type="EMBL" id="KAF1020355.1"/>
    </source>
</evidence>
<accession>A0A833TVE8</accession>
<dbReference type="PANTHER" id="PTHR13847">
    <property type="entry name" value="SARCOSINE DEHYDROGENASE-RELATED"/>
    <property type="match status" value="1"/>
</dbReference>
<sequence>MHIAIIGAGVSGLLSALELIEQGCKVTLFDQQHAGQAASWAGGGILSPMYPWRYPREVNHLAQYGKQLYQDWNKKLLPQTGIDFEIHETGMLIFDEADFEIGLNYKDQYQEPMQHCECLSKEKLKQVNPKISEQFQHAIYFPQLANVRNPRLLKSLISYLKQHPLVDIRENTWVEKFNIQNQQIQSIQTANGQDFSADHFVITTGAWSNCWSEQLQLTIPVNPVQGQMMLFKTPENWLPTMCMNNVMYLIPRTDGHIVCGSSMNHIGFDHRPSISVQQSIYKACIEMVPELANFPIVKQWAGLRPSSPTGIPYIGKMPELNNLWANFGHYRNGLCMGPASAQLLRQLILKQETFVDANAYSTERLKQNIVSRVIT</sequence>
<dbReference type="Proteomes" id="UP000490535">
    <property type="component" value="Unassembled WGS sequence"/>
</dbReference>
<dbReference type="NCBIfam" id="TIGR02352">
    <property type="entry name" value="thiamin_ThiO"/>
    <property type="match status" value="1"/>
</dbReference>
<reference evidence="6" key="1">
    <citation type="journal article" date="2020" name="MBio">
        <title>Horizontal gene transfer to a defensive symbiont with a reduced genome amongst a multipartite beetle microbiome.</title>
        <authorList>
            <person name="Waterworth S.C."/>
            <person name="Florez L.V."/>
            <person name="Rees E.R."/>
            <person name="Hertweck C."/>
            <person name="Kaltenpoth M."/>
            <person name="Kwan J.C."/>
        </authorList>
    </citation>
    <scope>NUCLEOTIDE SEQUENCE [LARGE SCALE GENOMIC DNA]</scope>
</reference>
<dbReference type="AlphaFoldDB" id="A0A833TVE8"/>
<evidence type="ECO:0000256" key="2">
    <source>
        <dbReference type="ARBA" id="ARBA00022977"/>
    </source>
</evidence>
<dbReference type="GO" id="GO:0005737">
    <property type="term" value="C:cytoplasm"/>
    <property type="evidence" value="ECO:0007669"/>
    <property type="project" value="TreeGrafter"/>
</dbReference>
<dbReference type="InterPro" id="IPR012727">
    <property type="entry name" value="Gly_oxidase_ThiO"/>
</dbReference>
<comment type="pathway">
    <text evidence="1">Cofactor biosynthesis; thiamine diphosphate biosynthesis.</text>
</comment>
<dbReference type="SUPFAM" id="SSF54373">
    <property type="entry name" value="FAD-linked reductases, C-terminal domain"/>
    <property type="match status" value="1"/>
</dbReference>
<dbReference type="Pfam" id="PF01266">
    <property type="entry name" value="DAO"/>
    <property type="match status" value="1"/>
</dbReference>
<dbReference type="InterPro" id="IPR006076">
    <property type="entry name" value="FAD-dep_OxRdtase"/>
</dbReference>
<name>A0A833TVE8_ACIBZ</name>
<dbReference type="InterPro" id="IPR036188">
    <property type="entry name" value="FAD/NAD-bd_sf"/>
</dbReference>
<dbReference type="PANTHER" id="PTHR13847:SF289">
    <property type="entry name" value="GLYCINE OXIDASE"/>
    <property type="match status" value="1"/>
</dbReference>
<gene>
    <name evidence="5" type="primary">thiO</name>
    <name evidence="5" type="ORF">GAK29_03661</name>
</gene>
<dbReference type="GO" id="GO:0009229">
    <property type="term" value="P:thiamine diphosphate biosynthetic process"/>
    <property type="evidence" value="ECO:0007669"/>
    <property type="project" value="UniProtKB-UniPathway"/>
</dbReference>
<evidence type="ECO:0000259" key="4">
    <source>
        <dbReference type="Pfam" id="PF01266"/>
    </source>
</evidence>
<dbReference type="Gene3D" id="3.30.9.10">
    <property type="entry name" value="D-Amino Acid Oxidase, subunit A, domain 2"/>
    <property type="match status" value="1"/>
</dbReference>
<evidence type="ECO:0000256" key="1">
    <source>
        <dbReference type="ARBA" id="ARBA00004948"/>
    </source>
</evidence>
<dbReference type="GO" id="GO:0009228">
    <property type="term" value="P:thiamine biosynthetic process"/>
    <property type="evidence" value="ECO:0007669"/>
    <property type="project" value="UniProtKB-KW"/>
</dbReference>
<dbReference type="EMBL" id="WNDP01000123">
    <property type="protein sequence ID" value="KAF1020355.1"/>
    <property type="molecule type" value="Genomic_DNA"/>
</dbReference>
<dbReference type="Gene3D" id="3.50.50.60">
    <property type="entry name" value="FAD/NAD(P)-binding domain"/>
    <property type="match status" value="1"/>
</dbReference>
<protein>
    <submittedName>
        <fullName evidence="5">Glycine oxidase</fullName>
    </submittedName>
</protein>
<keyword evidence="2" id="KW-0784">Thiamine biosynthesis</keyword>
<dbReference type="SUPFAM" id="SSF51905">
    <property type="entry name" value="FAD/NAD(P)-binding domain"/>
    <property type="match status" value="1"/>
</dbReference>
<evidence type="ECO:0000256" key="3">
    <source>
        <dbReference type="ARBA" id="ARBA00023002"/>
    </source>
</evidence>
<proteinExistence type="predicted"/>
<dbReference type="GO" id="GO:0050660">
    <property type="term" value="F:flavin adenine dinucleotide binding"/>
    <property type="evidence" value="ECO:0007669"/>
    <property type="project" value="InterPro"/>
</dbReference>
<comment type="caution">
    <text evidence="5">The sequence shown here is derived from an EMBL/GenBank/DDBJ whole genome shotgun (WGS) entry which is preliminary data.</text>
</comment>
<feature type="domain" description="FAD dependent oxidoreductase" evidence="4">
    <location>
        <begin position="3"/>
        <end position="346"/>
    </location>
</feature>
<organism evidence="5 6">
    <name type="scientific">Acinetobacter bereziniae</name>
    <name type="common">Acinetobacter genomosp. 10</name>
    <dbReference type="NCBI Taxonomy" id="106648"/>
    <lineage>
        <taxon>Bacteria</taxon>
        <taxon>Pseudomonadati</taxon>
        <taxon>Pseudomonadota</taxon>
        <taxon>Gammaproteobacteria</taxon>
        <taxon>Moraxellales</taxon>
        <taxon>Moraxellaceae</taxon>
        <taxon>Acinetobacter</taxon>
    </lineage>
</organism>
<keyword evidence="3" id="KW-0560">Oxidoreductase</keyword>
<evidence type="ECO:0000313" key="6">
    <source>
        <dbReference type="Proteomes" id="UP000490535"/>
    </source>
</evidence>
<dbReference type="GO" id="GO:0016491">
    <property type="term" value="F:oxidoreductase activity"/>
    <property type="evidence" value="ECO:0007669"/>
    <property type="project" value="UniProtKB-KW"/>
</dbReference>
<dbReference type="UniPathway" id="UPA00060"/>